<feature type="domain" description="N-acetyltransferase" evidence="1">
    <location>
        <begin position="1"/>
        <end position="142"/>
    </location>
</feature>
<protein>
    <submittedName>
        <fullName evidence="2">Ribosomal-protein-alanine N-acetyltransferase</fullName>
        <ecNumber evidence="2">2.3.1.267</ecNumber>
    </submittedName>
</protein>
<dbReference type="RefSeq" id="WP_204466597.1">
    <property type="nucleotide sequence ID" value="NZ_JAFBCV010000007.1"/>
</dbReference>
<evidence type="ECO:0000259" key="1">
    <source>
        <dbReference type="PROSITE" id="PS51186"/>
    </source>
</evidence>
<sequence>MRFIAMTEDQAKWVAYQWKYKGAYSFFHDKDQPDVQMFLEVGKKNTRQYAAYEKDEIIGFIGVKLKEKTLEIAPGLNPELIGKGRGKEFLESCISFLHEETLEQLHVYISKENQRAINVFEDVGFMQSSANEQQRIQMQYRY</sequence>
<name>A0ABS2SUY6_9BACI</name>
<dbReference type="SUPFAM" id="SSF55729">
    <property type="entry name" value="Acyl-CoA N-acyltransferases (Nat)"/>
    <property type="match status" value="1"/>
</dbReference>
<gene>
    <name evidence="2" type="ORF">JOC54_002598</name>
</gene>
<accession>A0ABS2SUY6</accession>
<dbReference type="EMBL" id="JAFBCV010000007">
    <property type="protein sequence ID" value="MBM7839327.1"/>
    <property type="molecule type" value="Genomic_DNA"/>
</dbReference>
<dbReference type="PROSITE" id="PS51186">
    <property type="entry name" value="GNAT"/>
    <property type="match status" value="1"/>
</dbReference>
<dbReference type="InterPro" id="IPR000182">
    <property type="entry name" value="GNAT_dom"/>
</dbReference>
<evidence type="ECO:0000313" key="2">
    <source>
        <dbReference type="EMBL" id="MBM7839327.1"/>
    </source>
</evidence>
<keyword evidence="3" id="KW-1185">Reference proteome</keyword>
<evidence type="ECO:0000313" key="3">
    <source>
        <dbReference type="Proteomes" id="UP001179280"/>
    </source>
</evidence>
<organism evidence="2 3">
    <name type="scientific">Shouchella xiaoxiensis</name>
    <dbReference type="NCBI Taxonomy" id="766895"/>
    <lineage>
        <taxon>Bacteria</taxon>
        <taxon>Bacillati</taxon>
        <taxon>Bacillota</taxon>
        <taxon>Bacilli</taxon>
        <taxon>Bacillales</taxon>
        <taxon>Bacillaceae</taxon>
        <taxon>Shouchella</taxon>
    </lineage>
</organism>
<dbReference type="EC" id="2.3.1.267" evidence="2"/>
<dbReference type="GO" id="GO:0008999">
    <property type="term" value="F:protein-N-terminal-alanine acetyltransferase activity"/>
    <property type="evidence" value="ECO:0007669"/>
    <property type="project" value="UniProtKB-EC"/>
</dbReference>
<reference evidence="2" key="1">
    <citation type="submission" date="2021-01" db="EMBL/GenBank/DDBJ databases">
        <title>Genomic Encyclopedia of Type Strains, Phase IV (KMG-IV): sequencing the most valuable type-strain genomes for metagenomic binning, comparative biology and taxonomic classification.</title>
        <authorList>
            <person name="Goeker M."/>
        </authorList>
    </citation>
    <scope>NUCLEOTIDE SEQUENCE</scope>
    <source>
        <strain evidence="2">DSM 21943</strain>
    </source>
</reference>
<keyword evidence="2" id="KW-0808">Transferase</keyword>
<dbReference type="CDD" id="cd04301">
    <property type="entry name" value="NAT_SF"/>
    <property type="match status" value="1"/>
</dbReference>
<keyword evidence="2" id="KW-0012">Acyltransferase</keyword>
<dbReference type="InterPro" id="IPR016181">
    <property type="entry name" value="Acyl_CoA_acyltransferase"/>
</dbReference>
<dbReference type="Gene3D" id="3.40.630.30">
    <property type="match status" value="1"/>
</dbReference>
<proteinExistence type="predicted"/>
<comment type="caution">
    <text evidence="2">The sequence shown here is derived from an EMBL/GenBank/DDBJ whole genome shotgun (WGS) entry which is preliminary data.</text>
</comment>
<dbReference type="Proteomes" id="UP001179280">
    <property type="component" value="Unassembled WGS sequence"/>
</dbReference>
<dbReference type="Pfam" id="PF13302">
    <property type="entry name" value="Acetyltransf_3"/>
    <property type="match status" value="1"/>
</dbReference>